<dbReference type="AlphaFoldDB" id="A0A062XWH5"/>
<dbReference type="InterPro" id="IPR050638">
    <property type="entry name" value="AA-Vitamin_Transporters"/>
</dbReference>
<dbReference type="RefSeq" id="WP_038050581.1">
    <property type="nucleotide sequence ID" value="NZ_JMFG01000050.1"/>
</dbReference>
<evidence type="ECO:0000256" key="5">
    <source>
        <dbReference type="ARBA" id="ARBA00023136"/>
    </source>
</evidence>
<gene>
    <name evidence="8" type="ORF">EG19_10095</name>
</gene>
<feature type="domain" description="EamA" evidence="7">
    <location>
        <begin position="9"/>
        <end position="140"/>
    </location>
</feature>
<comment type="caution">
    <text evidence="8">The sequence shown here is derived from an EMBL/GenBank/DDBJ whole genome shotgun (WGS) entry which is preliminary data.</text>
</comment>
<feature type="transmembrane region" description="Helical" evidence="6">
    <location>
        <begin position="185"/>
        <end position="206"/>
    </location>
</feature>
<evidence type="ECO:0000259" key="7">
    <source>
        <dbReference type="Pfam" id="PF00892"/>
    </source>
</evidence>
<keyword evidence="5 6" id="KW-0472">Membrane</keyword>
<keyword evidence="4 6" id="KW-1133">Transmembrane helix</keyword>
<dbReference type="Pfam" id="PF00892">
    <property type="entry name" value="EamA"/>
    <property type="match status" value="2"/>
</dbReference>
<accession>A0A062XWH5</accession>
<feature type="transmembrane region" description="Helical" evidence="6">
    <location>
        <begin position="40"/>
        <end position="59"/>
    </location>
</feature>
<organism evidence="8 9">
    <name type="scientific">Thermoanaerobaculum aquaticum</name>
    <dbReference type="NCBI Taxonomy" id="1312852"/>
    <lineage>
        <taxon>Bacteria</taxon>
        <taxon>Pseudomonadati</taxon>
        <taxon>Acidobacteriota</taxon>
        <taxon>Thermoanaerobaculia</taxon>
        <taxon>Thermoanaerobaculales</taxon>
        <taxon>Thermoanaerobaculaceae</taxon>
        <taxon>Thermoanaerobaculum</taxon>
    </lineage>
</organism>
<evidence type="ECO:0000256" key="6">
    <source>
        <dbReference type="SAM" id="Phobius"/>
    </source>
</evidence>
<comment type="subcellular location">
    <subcellularLocation>
        <location evidence="1">Membrane</location>
        <topology evidence="1">Multi-pass membrane protein</topology>
    </subcellularLocation>
</comment>
<feature type="transmembrane region" description="Helical" evidence="6">
    <location>
        <begin position="247"/>
        <end position="267"/>
    </location>
</feature>
<feature type="transmembrane region" description="Helical" evidence="6">
    <location>
        <begin position="9"/>
        <end position="34"/>
    </location>
</feature>
<keyword evidence="3 6" id="KW-0812">Transmembrane</keyword>
<reference evidence="8 9" key="1">
    <citation type="submission" date="2014-04" db="EMBL/GenBank/DDBJ databases">
        <title>The Genome Sequence of Thermoanaerobaculum aquaticum MP-01, The First Cultivated Group 23 Acidobacterium.</title>
        <authorList>
            <person name="Stamps B.W."/>
            <person name="Losey N.A."/>
            <person name="Lawson P.A."/>
            <person name="Stevenson B.S."/>
        </authorList>
    </citation>
    <scope>NUCLEOTIDE SEQUENCE [LARGE SCALE GENOMIC DNA]</scope>
    <source>
        <strain evidence="8 9">MP-01</strain>
    </source>
</reference>
<dbReference type="STRING" id="1312852.EG19_10095"/>
<feature type="transmembrane region" description="Helical" evidence="6">
    <location>
        <begin position="128"/>
        <end position="145"/>
    </location>
</feature>
<dbReference type="EMBL" id="JMFG01000050">
    <property type="protein sequence ID" value="KDA52850.1"/>
    <property type="molecule type" value="Genomic_DNA"/>
</dbReference>
<feature type="transmembrane region" description="Helical" evidence="6">
    <location>
        <begin position="218"/>
        <end position="240"/>
    </location>
</feature>
<evidence type="ECO:0000256" key="2">
    <source>
        <dbReference type="ARBA" id="ARBA00007362"/>
    </source>
</evidence>
<dbReference type="PANTHER" id="PTHR32322:SF2">
    <property type="entry name" value="EAMA DOMAIN-CONTAINING PROTEIN"/>
    <property type="match status" value="1"/>
</dbReference>
<evidence type="ECO:0000256" key="3">
    <source>
        <dbReference type="ARBA" id="ARBA00022692"/>
    </source>
</evidence>
<keyword evidence="9" id="KW-1185">Reference proteome</keyword>
<dbReference type="Gene3D" id="1.10.3730.20">
    <property type="match status" value="1"/>
</dbReference>
<dbReference type="OrthoDB" id="9805239at2"/>
<evidence type="ECO:0000313" key="9">
    <source>
        <dbReference type="Proteomes" id="UP000027284"/>
    </source>
</evidence>
<evidence type="ECO:0000256" key="1">
    <source>
        <dbReference type="ARBA" id="ARBA00004141"/>
    </source>
</evidence>
<comment type="similarity">
    <text evidence="2">Belongs to the EamA transporter family.</text>
</comment>
<feature type="transmembrane region" description="Helical" evidence="6">
    <location>
        <begin position="151"/>
        <end position="173"/>
    </location>
</feature>
<dbReference type="SUPFAM" id="SSF103481">
    <property type="entry name" value="Multidrug resistance efflux transporter EmrE"/>
    <property type="match status" value="2"/>
</dbReference>
<sequence>MRESKDTRALLATVGMAVLFGTSFVASKVALGGFSPTQLIFLRFAIAALFFVAAGRFLPAQALTREQRKQVFLLALLEPGIYFFLEAYGLKLTLASTAAVLISTIPIFVVLLEAFWLKVPVLPREVGLILLSLFGVSLLLTAGGWDRALGGTLWGNLLILGAALSASLYTIVARKLMASVDALTVTRWQAVFATALYFPFALGAYALGGKLPTTPKPWVATVYLGLACSFGAYFLLNYALSRLRASFVSAFSNLIPIVASVLAVVFLGETLSTQQVLGAAIAIAAITALTLTHRPAPSPPPPSG</sequence>
<feature type="transmembrane region" description="Helical" evidence="6">
    <location>
        <begin position="71"/>
        <end position="88"/>
    </location>
</feature>
<evidence type="ECO:0000313" key="8">
    <source>
        <dbReference type="EMBL" id="KDA52850.1"/>
    </source>
</evidence>
<dbReference type="GO" id="GO:0016020">
    <property type="term" value="C:membrane"/>
    <property type="evidence" value="ECO:0007669"/>
    <property type="project" value="UniProtKB-SubCell"/>
</dbReference>
<dbReference type="Proteomes" id="UP000027284">
    <property type="component" value="Unassembled WGS sequence"/>
</dbReference>
<feature type="transmembrane region" description="Helical" evidence="6">
    <location>
        <begin position="94"/>
        <end position="116"/>
    </location>
</feature>
<name>A0A062XWH5_9BACT</name>
<feature type="domain" description="EamA" evidence="7">
    <location>
        <begin position="153"/>
        <end position="289"/>
    </location>
</feature>
<evidence type="ECO:0000256" key="4">
    <source>
        <dbReference type="ARBA" id="ARBA00022989"/>
    </source>
</evidence>
<dbReference type="InterPro" id="IPR000620">
    <property type="entry name" value="EamA_dom"/>
</dbReference>
<dbReference type="PANTHER" id="PTHR32322">
    <property type="entry name" value="INNER MEMBRANE TRANSPORTER"/>
    <property type="match status" value="1"/>
</dbReference>
<protein>
    <recommendedName>
        <fullName evidence="7">EamA domain-containing protein</fullName>
    </recommendedName>
</protein>
<dbReference type="InterPro" id="IPR037185">
    <property type="entry name" value="EmrE-like"/>
</dbReference>
<proteinExistence type="inferred from homology"/>